<dbReference type="Pfam" id="PF21522">
    <property type="entry name" value="MreB-like_C"/>
    <property type="match status" value="1"/>
</dbReference>
<protein>
    <submittedName>
        <fullName evidence="3">Uncharacterized protein</fullName>
    </submittedName>
</protein>
<dbReference type="InterPro" id="IPR043129">
    <property type="entry name" value="ATPase_NBD"/>
</dbReference>
<dbReference type="Proteomes" id="UP000244240">
    <property type="component" value="Unassembled WGS sequence"/>
</dbReference>
<gene>
    <name evidence="3" type="ORF">C8P63_10510</name>
</gene>
<dbReference type="EMBL" id="QBKR01000005">
    <property type="protein sequence ID" value="PTX62415.1"/>
    <property type="molecule type" value="Genomic_DNA"/>
</dbReference>
<dbReference type="InterPro" id="IPR049067">
    <property type="entry name" value="MreB-like_C"/>
</dbReference>
<feature type="domain" description="Actin-like protein N-terminal" evidence="1">
    <location>
        <begin position="51"/>
        <end position="216"/>
    </location>
</feature>
<keyword evidence="4" id="KW-1185">Reference proteome</keyword>
<dbReference type="SUPFAM" id="SSF53067">
    <property type="entry name" value="Actin-like ATPase domain"/>
    <property type="match status" value="2"/>
</dbReference>
<name>A0A2T6C280_9BACL</name>
<dbReference type="Pfam" id="PF17989">
    <property type="entry name" value="ALP_N"/>
    <property type="match status" value="1"/>
</dbReference>
<comment type="caution">
    <text evidence="3">The sequence shown here is derived from an EMBL/GenBank/DDBJ whole genome shotgun (WGS) entry which is preliminary data.</text>
</comment>
<reference evidence="3 4" key="1">
    <citation type="submission" date="2018-04" db="EMBL/GenBank/DDBJ databases">
        <title>Genomic Encyclopedia of Archaeal and Bacterial Type Strains, Phase II (KMG-II): from individual species to whole genera.</title>
        <authorList>
            <person name="Goeker M."/>
        </authorList>
    </citation>
    <scope>NUCLEOTIDE SEQUENCE [LARGE SCALE GENOMIC DNA]</scope>
    <source>
        <strain evidence="3 4">DSM 45787</strain>
    </source>
</reference>
<dbReference type="Gene3D" id="3.30.420.40">
    <property type="match status" value="2"/>
</dbReference>
<evidence type="ECO:0000259" key="2">
    <source>
        <dbReference type="Pfam" id="PF21522"/>
    </source>
</evidence>
<dbReference type="CDD" id="cd24021">
    <property type="entry name" value="ASKHA_NBD_ParM_Psk41-like"/>
    <property type="match status" value="1"/>
</dbReference>
<proteinExistence type="predicted"/>
<dbReference type="InterPro" id="IPR040607">
    <property type="entry name" value="ALP_N"/>
</dbReference>
<evidence type="ECO:0000313" key="4">
    <source>
        <dbReference type="Proteomes" id="UP000244240"/>
    </source>
</evidence>
<dbReference type="AlphaFoldDB" id="A0A2T6C280"/>
<sequence>MRIPVEERCFPGNPAPLFIDPFQFPLIESIKKSLTTFDKNREELDMSVYIGNDQGYYGTKVVSRNGDKFLKMFIRNMVVPNRVGEITYNNDPHNIMYREREGDNEWFVGKLAIDQSSDDELFDSHERRLFSPTWFREEEYLIMFRVSTGLMLQGSDNHEPIVSVALPTDSYIDYKEELKRRLVGKHSFEVKQGNLPYRKIEFEIKRENLYVISQPMATLFHIALDREGQLLNEDLFIQKVSINDLGFGTSDVETLHGETIIKRQSFTSRHAMINVYHLLSKRLIEFSREVDPDKQGKEYPIWSLNRVIRTGEISFKGKVYDVNEIVKGCIQEVGTLLVDEVWNRLDYADDITYIILTGGSSIPFKPYYRERFGDKLIFAEDYGIDAQFANAFGLCKFTQSKSRAVPMKSQKEVAATIQEEFTVPSSAEKRVNARKGQNKK</sequence>
<organism evidence="3 4">
    <name type="scientific">Melghirimyces profundicolus</name>
    <dbReference type="NCBI Taxonomy" id="1242148"/>
    <lineage>
        <taxon>Bacteria</taxon>
        <taxon>Bacillati</taxon>
        <taxon>Bacillota</taxon>
        <taxon>Bacilli</taxon>
        <taxon>Bacillales</taxon>
        <taxon>Thermoactinomycetaceae</taxon>
        <taxon>Melghirimyces</taxon>
    </lineage>
</organism>
<evidence type="ECO:0000313" key="3">
    <source>
        <dbReference type="EMBL" id="PTX62415.1"/>
    </source>
</evidence>
<feature type="domain" description="Actin homologue MreB-like C-terminal" evidence="2">
    <location>
        <begin position="244"/>
        <end position="365"/>
    </location>
</feature>
<evidence type="ECO:0000259" key="1">
    <source>
        <dbReference type="Pfam" id="PF17989"/>
    </source>
</evidence>
<accession>A0A2T6C280</accession>